<evidence type="ECO:0000313" key="3">
    <source>
        <dbReference type="EMBL" id="GIJ03364.1"/>
    </source>
</evidence>
<evidence type="ECO:0000313" key="4">
    <source>
        <dbReference type="Proteomes" id="UP000652013"/>
    </source>
</evidence>
<sequence>MTDPYAGYDGPAVPPYLPHEPFPAPPPQRPRRPLGRALRVAGLTAGALLLLGGPLGLLWRWLAPDGRVVQTAQGPYPVDPQPEQYVAADGTFALLGLAFGVAAAIGTWRLVRRHRGPVQLAAVTLGTLAAGPAAWLAGRTWGHAEFERWERTAAAGTQAVQPPDLRAWGVVLVPAFAAVITYTLLAGWAHDPDLDPDAAPGVWQPPLSSDSPDDPAPTAAPAPHAPGAAAPPHG</sequence>
<reference evidence="3" key="1">
    <citation type="submission" date="2021-01" db="EMBL/GenBank/DDBJ databases">
        <title>Whole genome shotgun sequence of Spirilliplanes yamanashiensis NBRC 15828.</title>
        <authorList>
            <person name="Komaki H."/>
            <person name="Tamura T."/>
        </authorList>
    </citation>
    <scope>NUCLEOTIDE SEQUENCE</scope>
    <source>
        <strain evidence="3">NBRC 15828</strain>
    </source>
</reference>
<evidence type="ECO:0000256" key="2">
    <source>
        <dbReference type="SAM" id="Phobius"/>
    </source>
</evidence>
<feature type="region of interest" description="Disordered" evidence="1">
    <location>
        <begin position="195"/>
        <end position="234"/>
    </location>
</feature>
<feature type="compositionally biased region" description="Low complexity" evidence="1">
    <location>
        <begin position="197"/>
        <end position="213"/>
    </location>
</feature>
<feature type="transmembrane region" description="Helical" evidence="2">
    <location>
        <begin position="37"/>
        <end position="59"/>
    </location>
</feature>
<protein>
    <recommendedName>
        <fullName evidence="5">DUF2567 domain-containing protein</fullName>
    </recommendedName>
</protein>
<dbReference type="AlphaFoldDB" id="A0A8J3Y8C5"/>
<feature type="compositionally biased region" description="Pro residues" evidence="1">
    <location>
        <begin position="214"/>
        <end position="224"/>
    </location>
</feature>
<evidence type="ECO:0008006" key="5">
    <source>
        <dbReference type="Google" id="ProtNLM"/>
    </source>
</evidence>
<keyword evidence="2" id="KW-1133">Transmembrane helix</keyword>
<feature type="transmembrane region" description="Helical" evidence="2">
    <location>
        <begin position="92"/>
        <end position="111"/>
    </location>
</feature>
<accession>A0A8J3Y8C5</accession>
<proteinExistence type="predicted"/>
<keyword evidence="2" id="KW-0812">Transmembrane</keyword>
<keyword evidence="4" id="KW-1185">Reference proteome</keyword>
<feature type="compositionally biased region" description="Low complexity" evidence="1">
    <location>
        <begin position="225"/>
        <end position="234"/>
    </location>
</feature>
<keyword evidence="2" id="KW-0472">Membrane</keyword>
<name>A0A8J3Y8C5_9ACTN</name>
<comment type="caution">
    <text evidence="3">The sequence shown here is derived from an EMBL/GenBank/DDBJ whole genome shotgun (WGS) entry which is preliminary data.</text>
</comment>
<dbReference type="Proteomes" id="UP000652013">
    <property type="component" value="Unassembled WGS sequence"/>
</dbReference>
<dbReference type="RefSeq" id="WP_203938650.1">
    <property type="nucleotide sequence ID" value="NZ_BAAAGJ010000005.1"/>
</dbReference>
<evidence type="ECO:0000256" key="1">
    <source>
        <dbReference type="SAM" id="MobiDB-lite"/>
    </source>
</evidence>
<organism evidence="3 4">
    <name type="scientific">Spirilliplanes yamanashiensis</name>
    <dbReference type="NCBI Taxonomy" id="42233"/>
    <lineage>
        <taxon>Bacteria</taxon>
        <taxon>Bacillati</taxon>
        <taxon>Actinomycetota</taxon>
        <taxon>Actinomycetes</taxon>
        <taxon>Micromonosporales</taxon>
        <taxon>Micromonosporaceae</taxon>
        <taxon>Spirilliplanes</taxon>
    </lineage>
</organism>
<dbReference type="EMBL" id="BOOY01000020">
    <property type="protein sequence ID" value="GIJ03364.1"/>
    <property type="molecule type" value="Genomic_DNA"/>
</dbReference>
<gene>
    <name evidence="3" type="ORF">Sya03_27160</name>
</gene>
<feature type="transmembrane region" description="Helical" evidence="2">
    <location>
        <begin position="167"/>
        <end position="185"/>
    </location>
</feature>